<keyword evidence="1" id="KW-0732">Signal</keyword>
<comment type="caution">
    <text evidence="2">The sequence shown here is derived from an EMBL/GenBank/DDBJ whole genome shotgun (WGS) entry which is preliminary data.</text>
</comment>
<gene>
    <name evidence="2" type="ORF">GN331_01850</name>
</gene>
<protein>
    <submittedName>
        <fullName evidence="2">Uncharacterized protein</fullName>
    </submittedName>
</protein>
<dbReference type="AlphaFoldDB" id="A0A7C9MKN5"/>
<proteinExistence type="predicted"/>
<reference evidence="2 3" key="1">
    <citation type="submission" date="2019-12" db="EMBL/GenBank/DDBJ databases">
        <authorList>
            <person name="Xu J."/>
        </authorList>
    </citation>
    <scope>NUCLEOTIDE SEQUENCE [LARGE SCALE GENOMIC DNA]</scope>
    <source>
        <strain evidence="2 3">HX-5-24</strain>
    </source>
</reference>
<feature type="signal peptide" evidence="1">
    <location>
        <begin position="1"/>
        <end position="24"/>
    </location>
</feature>
<feature type="chain" id="PRO_5028809882" evidence="1">
    <location>
        <begin position="25"/>
        <end position="261"/>
    </location>
</feature>
<dbReference type="RefSeq" id="WP_156639812.1">
    <property type="nucleotide sequence ID" value="NZ_WOXT01000001.1"/>
</dbReference>
<dbReference type="EMBL" id="WOXT01000001">
    <property type="protein sequence ID" value="MUV12947.1"/>
    <property type="molecule type" value="Genomic_DNA"/>
</dbReference>
<organism evidence="2 3">
    <name type="scientific">Noviluteimonas gilva</name>
    <dbReference type="NCBI Taxonomy" id="2682097"/>
    <lineage>
        <taxon>Bacteria</taxon>
        <taxon>Pseudomonadati</taxon>
        <taxon>Pseudomonadota</taxon>
        <taxon>Gammaproteobacteria</taxon>
        <taxon>Lysobacterales</taxon>
        <taxon>Lysobacteraceae</taxon>
        <taxon>Noviluteimonas</taxon>
    </lineage>
</organism>
<keyword evidence="3" id="KW-1185">Reference proteome</keyword>
<name>A0A7C9MKN5_9GAMM</name>
<evidence type="ECO:0000313" key="2">
    <source>
        <dbReference type="EMBL" id="MUV12947.1"/>
    </source>
</evidence>
<sequence length="261" mass="29266">MPRLSLLQAFAALAIALTALPTGAAEPTPTLRDSGDAAHLFGYRPKDGMESQFDAGYKRHLEWHRTHNDPLVWYGWYVTHGPRMGMFMDGSFGAPFAAFDNRVAIADDGKDAERSFLPYGEANYRAVFRVRRDLSNGTPLEQWQPTRMVQVYTYKVRLGRSERFEKIVKRMRATLDATEPKSSYTWYEGISGTSSPGYMLMVSRDGWATFDEANGGLEGVLASVEDATVRQQLLEGYAATVDEVQSEIWSYRADLSLIPAL</sequence>
<evidence type="ECO:0000313" key="3">
    <source>
        <dbReference type="Proteomes" id="UP000479692"/>
    </source>
</evidence>
<accession>A0A7C9MKN5</accession>
<dbReference type="Proteomes" id="UP000479692">
    <property type="component" value="Unassembled WGS sequence"/>
</dbReference>
<evidence type="ECO:0000256" key="1">
    <source>
        <dbReference type="SAM" id="SignalP"/>
    </source>
</evidence>